<dbReference type="PANTHER" id="PTHR33608">
    <property type="entry name" value="BLL2464 PROTEIN"/>
    <property type="match status" value="1"/>
</dbReference>
<organism evidence="2 3">
    <name type="scientific">Pedosphaera parvula (strain Ellin514)</name>
    <dbReference type="NCBI Taxonomy" id="320771"/>
    <lineage>
        <taxon>Bacteria</taxon>
        <taxon>Pseudomonadati</taxon>
        <taxon>Verrucomicrobiota</taxon>
        <taxon>Pedosphaerae</taxon>
        <taxon>Pedosphaerales</taxon>
        <taxon>Pedosphaeraceae</taxon>
        <taxon>Pedosphaera</taxon>
    </lineage>
</organism>
<gene>
    <name evidence="2" type="ORF">Cflav_PD0248</name>
</gene>
<dbReference type="SUPFAM" id="SSF53300">
    <property type="entry name" value="vWA-like"/>
    <property type="match status" value="1"/>
</dbReference>
<accession>B9XSB2</accession>
<feature type="domain" description="DUF58" evidence="1">
    <location>
        <begin position="46"/>
        <end position="246"/>
    </location>
</feature>
<evidence type="ECO:0000313" key="3">
    <source>
        <dbReference type="Proteomes" id="UP000003688"/>
    </source>
</evidence>
<sequence>MANALLTPELLRRLEQFQLLAKRRAKSSARGERRSRARGQSVEFADHRNYVPGDDFRYLDWNLYGRLEKLFLKLYEEERELPIRIFLDASESMAFGEPRKFDFARQVAAAMGYVALCGFDRVTVAPFPENREEAAVRGALRTVRGRKSALNYFQNLSNLTASGVANFNESLKRGALEARQAGVAVVLSDFLDPAGYEAGLTALVGRGFQVNAIQILSPEELAPSTFGDLRLVDSETGAVQEVTFGRYRLSAYQQMVQNFCQKLKEFCTGRGINFFVAPSNTSIEQLLLKQLRQAEVWG</sequence>
<dbReference type="InterPro" id="IPR002881">
    <property type="entry name" value="DUF58"/>
</dbReference>
<reference evidence="2 3" key="1">
    <citation type="journal article" date="2011" name="J. Bacteriol.">
        <title>Genome sequence of 'Pedosphaera parvula' Ellin514, an aerobic Verrucomicrobial isolate from pasture soil.</title>
        <authorList>
            <person name="Kant R."/>
            <person name="van Passel M.W."/>
            <person name="Sangwan P."/>
            <person name="Palva A."/>
            <person name="Lucas S."/>
            <person name="Copeland A."/>
            <person name="Lapidus A."/>
            <person name="Glavina Del Rio T."/>
            <person name="Dalin E."/>
            <person name="Tice H."/>
            <person name="Bruce D."/>
            <person name="Goodwin L."/>
            <person name="Pitluck S."/>
            <person name="Chertkov O."/>
            <person name="Larimer F.W."/>
            <person name="Land M.L."/>
            <person name="Hauser L."/>
            <person name="Brettin T.S."/>
            <person name="Detter J.C."/>
            <person name="Han S."/>
            <person name="de Vos W.M."/>
            <person name="Janssen P.H."/>
            <person name="Smidt H."/>
        </authorList>
    </citation>
    <scope>NUCLEOTIDE SEQUENCE [LARGE SCALE GENOMIC DNA]</scope>
    <source>
        <strain evidence="2 3">Ellin514</strain>
    </source>
</reference>
<protein>
    <recommendedName>
        <fullName evidence="1">DUF58 domain-containing protein</fullName>
    </recommendedName>
</protein>
<dbReference type="Proteomes" id="UP000003688">
    <property type="component" value="Unassembled WGS sequence"/>
</dbReference>
<keyword evidence="3" id="KW-1185">Reference proteome</keyword>
<dbReference type="PANTHER" id="PTHR33608:SF7">
    <property type="entry name" value="DUF58 DOMAIN-CONTAINING PROTEIN"/>
    <property type="match status" value="1"/>
</dbReference>
<evidence type="ECO:0000259" key="1">
    <source>
        <dbReference type="Pfam" id="PF01882"/>
    </source>
</evidence>
<comment type="caution">
    <text evidence="2">The sequence shown here is derived from an EMBL/GenBank/DDBJ whole genome shotgun (WGS) entry which is preliminary data.</text>
</comment>
<evidence type="ECO:0000313" key="2">
    <source>
        <dbReference type="EMBL" id="EEF57282.1"/>
    </source>
</evidence>
<dbReference type="OrthoDB" id="9776116at2"/>
<dbReference type="InterPro" id="IPR036465">
    <property type="entry name" value="vWFA_dom_sf"/>
</dbReference>
<proteinExistence type="predicted"/>
<dbReference type="RefSeq" id="WP_007418695.1">
    <property type="nucleotide sequence ID" value="NZ_ABOX02000076.1"/>
</dbReference>
<dbReference type="AlphaFoldDB" id="B9XSB2"/>
<name>B9XSB2_PEDPL</name>
<dbReference type="STRING" id="320771.Cflav_PD0248"/>
<dbReference type="Pfam" id="PF01882">
    <property type="entry name" value="DUF58"/>
    <property type="match status" value="1"/>
</dbReference>
<dbReference type="EMBL" id="ABOX02000076">
    <property type="protein sequence ID" value="EEF57282.1"/>
    <property type="molecule type" value="Genomic_DNA"/>
</dbReference>